<dbReference type="InterPro" id="IPR017853">
    <property type="entry name" value="GH"/>
</dbReference>
<dbReference type="GO" id="GO:0005576">
    <property type="term" value="C:extracellular region"/>
    <property type="evidence" value="ECO:0007669"/>
    <property type="project" value="TreeGrafter"/>
</dbReference>
<comment type="caution">
    <text evidence="4">The sequence shown here is derived from an EMBL/GenBank/DDBJ whole genome shotgun (WGS) entry which is preliminary data.</text>
</comment>
<evidence type="ECO:0000313" key="5">
    <source>
        <dbReference type="Proteomes" id="UP000078340"/>
    </source>
</evidence>
<feature type="domain" description="GH18" evidence="3">
    <location>
        <begin position="1"/>
        <end position="452"/>
    </location>
</feature>
<dbReference type="InterPro" id="IPR011583">
    <property type="entry name" value="Chitinase_II/V-like_cat"/>
</dbReference>
<dbReference type="GO" id="GO:0005975">
    <property type="term" value="P:carbohydrate metabolic process"/>
    <property type="evidence" value="ECO:0007669"/>
    <property type="project" value="InterPro"/>
</dbReference>
<dbReference type="SMART" id="SM00636">
    <property type="entry name" value="Glyco_18"/>
    <property type="match status" value="1"/>
</dbReference>
<dbReference type="GO" id="GO:0006032">
    <property type="term" value="P:chitin catabolic process"/>
    <property type="evidence" value="ECO:0007669"/>
    <property type="project" value="TreeGrafter"/>
</dbReference>
<protein>
    <recommendedName>
        <fullName evidence="1">chitinase</fullName>
        <ecNumber evidence="1">3.2.1.14</ecNumber>
    </recommendedName>
</protein>
<feature type="compositionally biased region" description="Acidic residues" evidence="2">
    <location>
        <begin position="214"/>
        <end position="233"/>
    </location>
</feature>
<reference evidence="4 5" key="1">
    <citation type="submission" date="2016-02" db="EMBL/GenBank/DDBJ databases">
        <title>Biosynthesis of antibiotic leucinostatins and their inhibition on Phytophthora in bio-control Purpureocillium lilacinum.</title>
        <authorList>
            <person name="Wang G."/>
            <person name="Liu Z."/>
            <person name="Lin R."/>
            <person name="Li E."/>
            <person name="Mao Z."/>
            <person name="Ling J."/>
            <person name="Yin W."/>
            <person name="Xie B."/>
        </authorList>
    </citation>
    <scope>NUCLEOTIDE SEQUENCE [LARGE SCALE GENOMIC DNA]</scope>
    <source>
        <strain evidence="4">PLFJ-1</strain>
    </source>
</reference>
<dbReference type="AlphaFoldDB" id="A0A179H804"/>
<evidence type="ECO:0000256" key="2">
    <source>
        <dbReference type="SAM" id="MobiDB-lite"/>
    </source>
</evidence>
<proteinExistence type="predicted"/>
<feature type="region of interest" description="Disordered" evidence="2">
    <location>
        <begin position="205"/>
        <end position="323"/>
    </location>
</feature>
<dbReference type="EC" id="3.2.1.14" evidence="1"/>
<dbReference type="PANTHER" id="PTHR11177">
    <property type="entry name" value="CHITINASE"/>
    <property type="match status" value="1"/>
</dbReference>
<sequence>MHQKLRVFWPRQINTRGLTHLYYAFAYFHPTTFQMMPMHEGDVPLYGEFTSLKRNGLQTWIAVGGWAFNAPGPTQHAFSDMVSSAENRAAFISSLTTFMETYGFQGVDIDWEYPSEPTRGGRKEDAANFVLLVKEMKTAFQHKLFGISVALAPDYWYLRGFRPGKMQEYVDFFGFMSYDLHGPWDTDVRALGSIVRPQTDATDIKKDLLPLVQEGDDPDTDEGDDPENDEGDEVSLPPPDEGDGEDEGDDVCEPSDSPTDGEPDDQYDPDDPVISSASTTSSYQSTRTTSSERSTPRTTTTTATIKPAPTRKWETPNFPESSSRCFHGGQWSHRGRLIQAIEHFCGDFENRAVYSGYSVEKTEDFNSSPPHWEAADMRVVMNLSIKKGCEWVVDQAQCREELRKPVDLCDMEGENHKHGGTLENNCIKWSIDPQGWLDDHERPLPQPTPKVS</sequence>
<dbReference type="SUPFAM" id="SSF51445">
    <property type="entry name" value="(Trans)glycosidases"/>
    <property type="match status" value="1"/>
</dbReference>
<feature type="compositionally biased region" description="Acidic residues" evidence="2">
    <location>
        <begin position="240"/>
        <end position="271"/>
    </location>
</feature>
<dbReference type="InterPro" id="IPR050314">
    <property type="entry name" value="Glycosyl_Hydrlase_18"/>
</dbReference>
<organism evidence="4 5">
    <name type="scientific">Purpureocillium lilacinum</name>
    <name type="common">Paecilomyces lilacinus</name>
    <dbReference type="NCBI Taxonomy" id="33203"/>
    <lineage>
        <taxon>Eukaryota</taxon>
        <taxon>Fungi</taxon>
        <taxon>Dikarya</taxon>
        <taxon>Ascomycota</taxon>
        <taxon>Pezizomycotina</taxon>
        <taxon>Sordariomycetes</taxon>
        <taxon>Hypocreomycetidae</taxon>
        <taxon>Hypocreales</taxon>
        <taxon>Ophiocordycipitaceae</taxon>
        <taxon>Purpureocillium</taxon>
    </lineage>
</organism>
<dbReference type="PROSITE" id="PS51910">
    <property type="entry name" value="GH18_2"/>
    <property type="match status" value="1"/>
</dbReference>
<gene>
    <name evidence="4" type="ORF">VFPFJ_08129</name>
</gene>
<dbReference type="GO" id="GO:0008843">
    <property type="term" value="F:endochitinase activity"/>
    <property type="evidence" value="ECO:0007669"/>
    <property type="project" value="UniProtKB-EC"/>
</dbReference>
<evidence type="ECO:0000313" key="4">
    <source>
        <dbReference type="EMBL" id="OAQ85740.1"/>
    </source>
</evidence>
<dbReference type="InterPro" id="IPR001223">
    <property type="entry name" value="Glyco_hydro18_cat"/>
</dbReference>
<name>A0A179H804_PURLI</name>
<dbReference type="Gene3D" id="3.20.20.80">
    <property type="entry name" value="Glycosidases"/>
    <property type="match status" value="1"/>
</dbReference>
<dbReference type="PANTHER" id="PTHR11177:SF317">
    <property type="entry name" value="CHITINASE 12-RELATED"/>
    <property type="match status" value="1"/>
</dbReference>
<dbReference type="Pfam" id="PF00704">
    <property type="entry name" value="Glyco_hydro_18"/>
    <property type="match status" value="1"/>
</dbReference>
<dbReference type="EMBL" id="LSBI01000007">
    <property type="protein sequence ID" value="OAQ85740.1"/>
    <property type="molecule type" value="Genomic_DNA"/>
</dbReference>
<evidence type="ECO:0000259" key="3">
    <source>
        <dbReference type="PROSITE" id="PS51910"/>
    </source>
</evidence>
<evidence type="ECO:0000256" key="1">
    <source>
        <dbReference type="ARBA" id="ARBA00012729"/>
    </source>
</evidence>
<dbReference type="Proteomes" id="UP000078340">
    <property type="component" value="Unassembled WGS sequence"/>
</dbReference>
<dbReference type="STRING" id="33203.A0A179H804"/>
<dbReference type="GO" id="GO:0008061">
    <property type="term" value="F:chitin binding"/>
    <property type="evidence" value="ECO:0007669"/>
    <property type="project" value="InterPro"/>
</dbReference>
<accession>A0A179H804</accession>
<feature type="compositionally biased region" description="Low complexity" evidence="2">
    <location>
        <begin position="275"/>
        <end position="310"/>
    </location>
</feature>